<evidence type="ECO:0000256" key="5">
    <source>
        <dbReference type="PROSITE-ProRule" id="PRU01248"/>
    </source>
</evidence>
<dbReference type="InterPro" id="IPR004107">
    <property type="entry name" value="Integrase_SAM-like_N"/>
</dbReference>
<feature type="domain" description="Core-binding (CB)" evidence="7">
    <location>
        <begin position="52"/>
        <end position="135"/>
    </location>
</feature>
<dbReference type="PANTHER" id="PTHR30349">
    <property type="entry name" value="PHAGE INTEGRASE-RELATED"/>
    <property type="match status" value="1"/>
</dbReference>
<dbReference type="Gene3D" id="1.10.443.10">
    <property type="entry name" value="Intergrase catalytic core"/>
    <property type="match status" value="1"/>
</dbReference>
<name>A0A1V4EQZ9_9BACL</name>
<evidence type="ECO:0000259" key="6">
    <source>
        <dbReference type="PROSITE" id="PS51898"/>
    </source>
</evidence>
<gene>
    <name evidence="8" type="ORF">B2M26_12920</name>
</gene>
<evidence type="ECO:0000256" key="2">
    <source>
        <dbReference type="ARBA" id="ARBA00022908"/>
    </source>
</evidence>
<dbReference type="InterPro" id="IPR010998">
    <property type="entry name" value="Integrase_recombinase_N"/>
</dbReference>
<dbReference type="Proteomes" id="UP000190229">
    <property type="component" value="Unassembled WGS sequence"/>
</dbReference>
<organism evidence="8 9">
    <name type="scientific">Ferroacidibacillus organovorans</name>
    <dbReference type="NCBI Taxonomy" id="1765683"/>
    <lineage>
        <taxon>Bacteria</taxon>
        <taxon>Bacillati</taxon>
        <taxon>Bacillota</taxon>
        <taxon>Bacilli</taxon>
        <taxon>Bacillales</taxon>
        <taxon>Alicyclobacillaceae</taxon>
        <taxon>Ferroacidibacillus</taxon>
    </lineage>
</organism>
<evidence type="ECO:0000313" key="8">
    <source>
        <dbReference type="EMBL" id="OPG15353.1"/>
    </source>
</evidence>
<keyword evidence="9" id="KW-1185">Reference proteome</keyword>
<keyword evidence="3 5" id="KW-0238">DNA-binding</keyword>
<dbReference type="AlphaFoldDB" id="A0A1V4EQZ9"/>
<evidence type="ECO:0000256" key="4">
    <source>
        <dbReference type="ARBA" id="ARBA00023172"/>
    </source>
</evidence>
<reference evidence="8 9" key="1">
    <citation type="submission" date="2017-02" db="EMBL/GenBank/DDBJ databases">
        <title>Draft genome of Acidibacillus ferrooxidans Huett2.</title>
        <authorList>
            <person name="Schopf S."/>
        </authorList>
    </citation>
    <scope>NUCLEOTIDE SEQUENCE [LARGE SCALE GENOMIC DNA]</scope>
    <source>
        <strain evidence="8 9">Huett2</strain>
    </source>
</reference>
<dbReference type="GO" id="GO:0003677">
    <property type="term" value="F:DNA binding"/>
    <property type="evidence" value="ECO:0007669"/>
    <property type="project" value="UniProtKB-UniRule"/>
</dbReference>
<dbReference type="InterPro" id="IPR002104">
    <property type="entry name" value="Integrase_catalytic"/>
</dbReference>
<dbReference type="InterPro" id="IPR050090">
    <property type="entry name" value="Tyrosine_recombinase_XerCD"/>
</dbReference>
<protein>
    <recommendedName>
        <fullName evidence="10">Integrase</fullName>
    </recommendedName>
</protein>
<comment type="similarity">
    <text evidence="1">Belongs to the 'phage' integrase family.</text>
</comment>
<feature type="domain" description="Tyr recombinase" evidence="6">
    <location>
        <begin position="156"/>
        <end position="337"/>
    </location>
</feature>
<accession>A0A1V4EQZ9</accession>
<evidence type="ECO:0000259" key="7">
    <source>
        <dbReference type="PROSITE" id="PS51900"/>
    </source>
</evidence>
<keyword evidence="4" id="KW-0233">DNA recombination</keyword>
<keyword evidence="2" id="KW-0229">DNA integration</keyword>
<proteinExistence type="inferred from homology"/>
<dbReference type="Pfam" id="PF00589">
    <property type="entry name" value="Phage_integrase"/>
    <property type="match status" value="1"/>
</dbReference>
<dbReference type="PANTHER" id="PTHR30349:SF64">
    <property type="entry name" value="PROPHAGE INTEGRASE INTD-RELATED"/>
    <property type="match status" value="1"/>
</dbReference>
<evidence type="ECO:0008006" key="10">
    <source>
        <dbReference type="Google" id="ProtNLM"/>
    </source>
</evidence>
<dbReference type="InterPro" id="IPR011010">
    <property type="entry name" value="DNA_brk_join_enz"/>
</dbReference>
<evidence type="ECO:0000256" key="1">
    <source>
        <dbReference type="ARBA" id="ARBA00008857"/>
    </source>
</evidence>
<dbReference type="InterPro" id="IPR013762">
    <property type="entry name" value="Integrase-like_cat_sf"/>
</dbReference>
<evidence type="ECO:0000313" key="9">
    <source>
        <dbReference type="Proteomes" id="UP000190229"/>
    </source>
</evidence>
<dbReference type="InterPro" id="IPR044068">
    <property type="entry name" value="CB"/>
</dbReference>
<dbReference type="EMBL" id="MWPS01000038">
    <property type="protein sequence ID" value="OPG15353.1"/>
    <property type="molecule type" value="Genomic_DNA"/>
</dbReference>
<dbReference type="PROSITE" id="PS51900">
    <property type="entry name" value="CB"/>
    <property type="match status" value="1"/>
</dbReference>
<evidence type="ECO:0000256" key="3">
    <source>
        <dbReference type="ARBA" id="ARBA00023125"/>
    </source>
</evidence>
<dbReference type="GO" id="GO:0015074">
    <property type="term" value="P:DNA integration"/>
    <property type="evidence" value="ECO:0007669"/>
    <property type="project" value="UniProtKB-KW"/>
</dbReference>
<dbReference type="SUPFAM" id="SSF56349">
    <property type="entry name" value="DNA breaking-rejoining enzymes"/>
    <property type="match status" value="1"/>
</dbReference>
<sequence length="356" mass="40741">MRFVSWFCLIVFACPPEFYLARSAICMTRRQNQLLAVQNPQHNAIAKRQASVALVDAIAAYLEWYTLHGSSMYTIKHERENLQAARNYLGEFALDQLAPADIEARFIGGMRTKGLSGNTINLRLKTLKRFYKFSLLQKWIAFDPVASVAKVRSVSTEIPSLTMEQLTCLLSQPNRTTFTGERDYTFMCLAVDTGLRLREMLDLTVSQIDLKQRVIKGVLGKNQKLETITLTRAMCEQLQVYIDVRGAHVATDHLFVSLDGRPLHRKTIQDRIKAYGTKAKIADVRVSPHTLRHTFAKQWILGGGDVFSLQRMLRHSTMDQVKQYVYLWGREIQNQHDKFSPLAKLQFSQKNRKSGV</sequence>
<dbReference type="Gene3D" id="1.10.150.130">
    <property type="match status" value="1"/>
</dbReference>
<comment type="caution">
    <text evidence="8">The sequence shown here is derived from an EMBL/GenBank/DDBJ whole genome shotgun (WGS) entry which is preliminary data.</text>
</comment>
<dbReference type="GO" id="GO:0006310">
    <property type="term" value="P:DNA recombination"/>
    <property type="evidence" value="ECO:0007669"/>
    <property type="project" value="UniProtKB-KW"/>
</dbReference>
<dbReference type="Pfam" id="PF02899">
    <property type="entry name" value="Phage_int_SAM_1"/>
    <property type="match status" value="1"/>
</dbReference>
<dbReference type="PROSITE" id="PS51898">
    <property type="entry name" value="TYR_RECOMBINASE"/>
    <property type="match status" value="1"/>
</dbReference>